<dbReference type="InterPro" id="IPR005234">
    <property type="entry name" value="ScpB_csome_segregation"/>
</dbReference>
<dbReference type="EMBL" id="NIDE01000014">
    <property type="protein sequence ID" value="OWK37643.1"/>
    <property type="molecule type" value="Genomic_DNA"/>
</dbReference>
<dbReference type="OrthoDB" id="211906at2"/>
<organism evidence="1 2">
    <name type="scientific">Fimbriiglobus ruber</name>
    <dbReference type="NCBI Taxonomy" id="1908690"/>
    <lineage>
        <taxon>Bacteria</taxon>
        <taxon>Pseudomonadati</taxon>
        <taxon>Planctomycetota</taxon>
        <taxon>Planctomycetia</taxon>
        <taxon>Gemmatales</taxon>
        <taxon>Gemmataceae</taxon>
        <taxon>Fimbriiglobus</taxon>
    </lineage>
</organism>
<proteinExistence type="predicted"/>
<dbReference type="InterPro" id="IPR036388">
    <property type="entry name" value="WH-like_DNA-bd_sf"/>
</dbReference>
<reference evidence="2" key="1">
    <citation type="submission" date="2017-06" db="EMBL/GenBank/DDBJ databases">
        <title>Genome analysis of Fimbriiglobus ruber SP5, the first member of the order Planctomycetales with confirmed chitinolytic capability.</title>
        <authorList>
            <person name="Ravin N.V."/>
            <person name="Rakitin A.L."/>
            <person name="Ivanova A.A."/>
            <person name="Beletsky A.V."/>
            <person name="Kulichevskaya I.S."/>
            <person name="Mardanov A.V."/>
            <person name="Dedysh S.N."/>
        </authorList>
    </citation>
    <scope>NUCLEOTIDE SEQUENCE [LARGE SCALE GENOMIC DNA]</scope>
    <source>
        <strain evidence="2">SP5</strain>
    </source>
</reference>
<protein>
    <submittedName>
        <fullName evidence="1">Segregation and condensation protein B</fullName>
    </submittedName>
</protein>
<dbReference type="Gene3D" id="1.10.10.10">
    <property type="entry name" value="Winged helix-like DNA-binding domain superfamily/Winged helix DNA-binding domain"/>
    <property type="match status" value="1"/>
</dbReference>
<evidence type="ECO:0000313" key="2">
    <source>
        <dbReference type="Proteomes" id="UP000214646"/>
    </source>
</evidence>
<comment type="caution">
    <text evidence="1">The sequence shown here is derived from an EMBL/GenBank/DDBJ whole genome shotgun (WGS) entry which is preliminary data.</text>
</comment>
<name>A0A225D9J7_9BACT</name>
<dbReference type="GO" id="GO:0051304">
    <property type="term" value="P:chromosome separation"/>
    <property type="evidence" value="ECO:0007669"/>
    <property type="project" value="InterPro"/>
</dbReference>
<sequence>MRLGLIAVARRGEAGAREICYGTTSRFLDLFNLSGLDDLPRLVDAK</sequence>
<dbReference type="AlphaFoldDB" id="A0A225D9J7"/>
<dbReference type="Proteomes" id="UP000214646">
    <property type="component" value="Unassembled WGS sequence"/>
</dbReference>
<gene>
    <name evidence="1" type="ORF">FRUB_06763</name>
</gene>
<keyword evidence="2" id="KW-1185">Reference proteome</keyword>
<accession>A0A225D9J7</accession>
<dbReference type="Pfam" id="PF04079">
    <property type="entry name" value="SMC_ScpB"/>
    <property type="match status" value="1"/>
</dbReference>
<evidence type="ECO:0000313" key="1">
    <source>
        <dbReference type="EMBL" id="OWK37643.1"/>
    </source>
</evidence>
<dbReference type="RefSeq" id="WP_161967770.1">
    <property type="nucleotide sequence ID" value="NZ_NIDE01000014.1"/>
</dbReference>